<feature type="transmembrane region" description="Helical" evidence="8">
    <location>
        <begin position="108"/>
        <end position="126"/>
    </location>
</feature>
<evidence type="ECO:0000256" key="6">
    <source>
        <dbReference type="ARBA" id="ARBA00023136"/>
    </source>
</evidence>
<dbReference type="InterPro" id="IPR001750">
    <property type="entry name" value="ND/Mrp_TM"/>
</dbReference>
<feature type="transmembrane region" description="Helical" evidence="8">
    <location>
        <begin position="6"/>
        <end position="23"/>
    </location>
</feature>
<evidence type="ECO:0000256" key="4">
    <source>
        <dbReference type="ARBA" id="ARBA00022692"/>
    </source>
</evidence>
<evidence type="ECO:0000256" key="5">
    <source>
        <dbReference type="ARBA" id="ARBA00022989"/>
    </source>
</evidence>
<feature type="transmembrane region" description="Helical" evidence="8">
    <location>
        <begin position="450"/>
        <end position="471"/>
    </location>
</feature>
<feature type="transmembrane region" description="Helical" evidence="8">
    <location>
        <begin position="196"/>
        <end position="219"/>
    </location>
</feature>
<dbReference type="PANTHER" id="PTHR42703:SF1">
    <property type="entry name" value="NA(+)_H(+) ANTIPORTER SUBUNIT D1"/>
    <property type="match status" value="1"/>
</dbReference>
<dbReference type="Proteomes" id="UP000461162">
    <property type="component" value="Unassembled WGS sequence"/>
</dbReference>
<feature type="transmembrane region" description="Helical" evidence="8">
    <location>
        <begin position="302"/>
        <end position="321"/>
    </location>
</feature>
<evidence type="ECO:0000313" key="11">
    <source>
        <dbReference type="Proteomes" id="UP000461162"/>
    </source>
</evidence>
<keyword evidence="3" id="KW-1003">Cell membrane</keyword>
<evidence type="ECO:0000256" key="1">
    <source>
        <dbReference type="ARBA" id="ARBA00004651"/>
    </source>
</evidence>
<reference evidence="10 11" key="1">
    <citation type="submission" date="2019-11" db="EMBL/GenBank/DDBJ databases">
        <title>Pseudodesulfovibrio alkaliphilus, sp. nov., an alkaliphilic sulfate-reducing bacteria from mud volcano of Taman peninsula, Russia.</title>
        <authorList>
            <person name="Frolova A."/>
            <person name="Merkel A.Y."/>
            <person name="Slobodkin A.I."/>
        </authorList>
    </citation>
    <scope>NUCLEOTIDE SEQUENCE [LARGE SCALE GENOMIC DNA]</scope>
    <source>
        <strain evidence="10 11">F-1</strain>
    </source>
</reference>
<dbReference type="GO" id="GO:0008137">
    <property type="term" value="F:NADH dehydrogenase (ubiquinone) activity"/>
    <property type="evidence" value="ECO:0007669"/>
    <property type="project" value="InterPro"/>
</dbReference>
<dbReference type="InterPro" id="IPR050586">
    <property type="entry name" value="CPA3_Na-H_Antiporter_D"/>
</dbReference>
<proteinExistence type="inferred from homology"/>
<protein>
    <submittedName>
        <fullName evidence="10">Monovalent cation/H+ antiporter subunit D family protein</fullName>
    </submittedName>
</protein>
<feature type="transmembrane region" description="Helical" evidence="8">
    <location>
        <begin position="240"/>
        <end position="265"/>
    </location>
</feature>
<evidence type="ECO:0000256" key="3">
    <source>
        <dbReference type="ARBA" id="ARBA00022475"/>
    </source>
</evidence>
<dbReference type="Pfam" id="PF00361">
    <property type="entry name" value="Proton_antipo_M"/>
    <property type="match status" value="1"/>
</dbReference>
<dbReference type="GO" id="GO:0042773">
    <property type="term" value="P:ATP synthesis coupled electron transport"/>
    <property type="evidence" value="ECO:0007669"/>
    <property type="project" value="InterPro"/>
</dbReference>
<feature type="transmembrane region" description="Helical" evidence="8">
    <location>
        <begin position="277"/>
        <end position="295"/>
    </location>
</feature>
<comment type="similarity">
    <text evidence="2">Belongs to the CPA3 antiporters (TC 2.A.63) subunit D family.</text>
</comment>
<feature type="transmembrane region" description="Helical" evidence="8">
    <location>
        <begin position="28"/>
        <end position="49"/>
    </location>
</feature>
<keyword evidence="11" id="KW-1185">Reference proteome</keyword>
<evidence type="ECO:0000256" key="8">
    <source>
        <dbReference type="SAM" id="Phobius"/>
    </source>
</evidence>
<keyword evidence="6 8" id="KW-0472">Membrane</keyword>
<feature type="transmembrane region" description="Helical" evidence="8">
    <location>
        <begin position="132"/>
        <end position="151"/>
    </location>
</feature>
<dbReference type="EMBL" id="WODC01000006">
    <property type="protein sequence ID" value="MUM78079.1"/>
    <property type="molecule type" value="Genomic_DNA"/>
</dbReference>
<accession>A0A7K1KPR3</accession>
<gene>
    <name evidence="10" type="ORF">GKC30_10570</name>
</gene>
<dbReference type="PRINTS" id="PR01437">
    <property type="entry name" value="NUOXDRDTASE4"/>
</dbReference>
<dbReference type="InterPro" id="IPR003918">
    <property type="entry name" value="NADH_UbQ_OxRdtase"/>
</dbReference>
<feature type="transmembrane region" description="Helical" evidence="8">
    <location>
        <begin position="371"/>
        <end position="393"/>
    </location>
</feature>
<feature type="domain" description="NADH:quinone oxidoreductase/Mrp antiporter transmembrane" evidence="9">
    <location>
        <begin position="129"/>
        <end position="418"/>
    </location>
</feature>
<dbReference type="AlphaFoldDB" id="A0A7K1KPR3"/>
<feature type="transmembrane region" description="Helical" evidence="8">
    <location>
        <begin position="408"/>
        <end position="429"/>
    </location>
</feature>
<dbReference type="GO" id="GO:0005886">
    <property type="term" value="C:plasma membrane"/>
    <property type="evidence" value="ECO:0007669"/>
    <property type="project" value="UniProtKB-SubCell"/>
</dbReference>
<feature type="transmembrane region" description="Helical" evidence="8">
    <location>
        <begin position="333"/>
        <end position="351"/>
    </location>
</feature>
<evidence type="ECO:0000259" key="9">
    <source>
        <dbReference type="Pfam" id="PF00361"/>
    </source>
</evidence>
<organism evidence="10 11">
    <name type="scientific">Pseudodesulfovibrio alkaliphilus</name>
    <dbReference type="NCBI Taxonomy" id="2661613"/>
    <lineage>
        <taxon>Bacteria</taxon>
        <taxon>Pseudomonadati</taxon>
        <taxon>Thermodesulfobacteriota</taxon>
        <taxon>Desulfovibrionia</taxon>
        <taxon>Desulfovibrionales</taxon>
        <taxon>Desulfovibrionaceae</taxon>
    </lineage>
</organism>
<comment type="caution">
    <text evidence="10">The sequence shown here is derived from an EMBL/GenBank/DDBJ whole genome shotgun (WGS) entry which is preliminary data.</text>
</comment>
<keyword evidence="5 8" id="KW-1133">Transmembrane helix</keyword>
<evidence type="ECO:0000256" key="2">
    <source>
        <dbReference type="ARBA" id="ARBA00005346"/>
    </source>
</evidence>
<sequence>MHDVVLTILPLLFGSFLAILAGWTRSALVYPLGAVALVMSTCFSVKLLLGVLSTGTATYLLGGWSPPWGIVFVIDAFSAGMLVLIAASALFTYLAFRTEILEGFAEKTAAFVSLLLLTVAGHMGIVATGDLFNLYVLIEVAALSGYALLGFGPGRAPLASLNYLCVGSVGASFYLLGVGYLYILTGTLNMADLAQIMAAAPVTASLHGAVAVILFGLWVKMALFPFHGWLPGAYAMSAPVSAALLAPLTTKVMVYVVIRLLIGVIPGAAMPEAVPDVAMLLGTAAIFAGSLMAFRQRDQRRMLAYILVAEVGYMIGGMFIGNRTAMTGAMLHIFADALMTLTLFLALGSIARQRGEMVLENMRGLFRTMPFTMSAFVLGAMSMIGVPPLFGFFSKWYLLSGAFESGQYLFMVGLLVSSLVNVVLFFRFFETAFFDEPGESVRDIEHWSRVTPLAVAAVLLIVAGLSSGLIVDRLIAGIIPASLI</sequence>
<keyword evidence="4 7" id="KW-0812">Transmembrane</keyword>
<comment type="subcellular location">
    <subcellularLocation>
        <location evidence="1">Cell membrane</location>
        <topology evidence="1">Multi-pass membrane protein</topology>
    </subcellularLocation>
    <subcellularLocation>
        <location evidence="7">Membrane</location>
        <topology evidence="7">Multi-pass membrane protein</topology>
    </subcellularLocation>
</comment>
<name>A0A7K1KPR3_9BACT</name>
<dbReference type="RefSeq" id="WP_155934692.1">
    <property type="nucleotide sequence ID" value="NZ_WODC01000006.1"/>
</dbReference>
<evidence type="ECO:0000313" key="10">
    <source>
        <dbReference type="EMBL" id="MUM78079.1"/>
    </source>
</evidence>
<feature type="transmembrane region" description="Helical" evidence="8">
    <location>
        <begin position="163"/>
        <end position="184"/>
    </location>
</feature>
<feature type="transmembrane region" description="Helical" evidence="8">
    <location>
        <begin position="69"/>
        <end position="96"/>
    </location>
</feature>
<dbReference type="PANTHER" id="PTHR42703">
    <property type="entry name" value="NADH DEHYDROGENASE"/>
    <property type="match status" value="1"/>
</dbReference>
<evidence type="ECO:0000256" key="7">
    <source>
        <dbReference type="RuleBase" id="RU000320"/>
    </source>
</evidence>